<feature type="region of interest" description="Disordered" evidence="1">
    <location>
        <begin position="128"/>
        <end position="187"/>
    </location>
</feature>
<evidence type="ECO:0000256" key="1">
    <source>
        <dbReference type="SAM" id="MobiDB-lite"/>
    </source>
</evidence>
<reference evidence="2" key="1">
    <citation type="submission" date="2022-01" db="EMBL/GenBank/DDBJ databases">
        <authorList>
            <person name="King R."/>
        </authorList>
    </citation>
    <scope>NUCLEOTIDE SEQUENCE</scope>
</reference>
<evidence type="ECO:0000313" key="3">
    <source>
        <dbReference type="Proteomes" id="UP001152798"/>
    </source>
</evidence>
<proteinExistence type="predicted"/>
<keyword evidence="3" id="KW-1185">Reference proteome</keyword>
<dbReference type="AlphaFoldDB" id="A0A9P0H477"/>
<accession>A0A9P0H477</accession>
<evidence type="ECO:0000313" key="2">
    <source>
        <dbReference type="EMBL" id="CAH1395521.1"/>
    </source>
</evidence>
<dbReference type="Proteomes" id="UP001152798">
    <property type="component" value="Chromosome 3"/>
</dbReference>
<gene>
    <name evidence="2" type="ORF">NEZAVI_LOCUS5783</name>
</gene>
<feature type="region of interest" description="Disordered" evidence="1">
    <location>
        <begin position="48"/>
        <end position="80"/>
    </location>
</feature>
<dbReference type="EMBL" id="OV725079">
    <property type="protein sequence ID" value="CAH1395521.1"/>
    <property type="molecule type" value="Genomic_DNA"/>
</dbReference>
<feature type="compositionally biased region" description="Polar residues" evidence="1">
    <location>
        <begin position="67"/>
        <end position="80"/>
    </location>
</feature>
<organism evidence="2 3">
    <name type="scientific">Nezara viridula</name>
    <name type="common">Southern green stink bug</name>
    <name type="synonym">Cimex viridulus</name>
    <dbReference type="NCBI Taxonomy" id="85310"/>
    <lineage>
        <taxon>Eukaryota</taxon>
        <taxon>Metazoa</taxon>
        <taxon>Ecdysozoa</taxon>
        <taxon>Arthropoda</taxon>
        <taxon>Hexapoda</taxon>
        <taxon>Insecta</taxon>
        <taxon>Pterygota</taxon>
        <taxon>Neoptera</taxon>
        <taxon>Paraneoptera</taxon>
        <taxon>Hemiptera</taxon>
        <taxon>Heteroptera</taxon>
        <taxon>Panheteroptera</taxon>
        <taxon>Pentatomomorpha</taxon>
        <taxon>Pentatomoidea</taxon>
        <taxon>Pentatomidae</taxon>
        <taxon>Pentatominae</taxon>
        <taxon>Nezara</taxon>
    </lineage>
</organism>
<feature type="compositionally biased region" description="Acidic residues" evidence="1">
    <location>
        <begin position="131"/>
        <end position="150"/>
    </location>
</feature>
<protein>
    <submittedName>
        <fullName evidence="2">Uncharacterized protein</fullName>
    </submittedName>
</protein>
<sequence>MDQEEEDLIIACCLYEILLEEQRKKERIRKKRWIDNLKKFRERQLARKHQISSQKLRRNEHLGSHPKVNTSKGQSPAKDLNNTYCDEEEMYENIKNPAFTIKVEPGLTDDMYQEDTKDFLAGCSQLIKEEPDSDDMNQEEPLDSMMDFDDPLYIKQEDESNLNSPDVKIKIEPDLSEDDESHDYISE</sequence>
<dbReference type="OrthoDB" id="6625495at2759"/>
<name>A0A9P0H477_NEZVI</name>